<proteinExistence type="predicted"/>
<evidence type="ECO:0008006" key="3">
    <source>
        <dbReference type="Google" id="ProtNLM"/>
    </source>
</evidence>
<keyword evidence="2" id="KW-1185">Reference proteome</keyword>
<dbReference type="RefSeq" id="WP_054539715.1">
    <property type="nucleotide sequence ID" value="NZ_JACIEQ010000003.1"/>
</dbReference>
<dbReference type="Proteomes" id="UP000585681">
    <property type="component" value="Unassembled WGS sequence"/>
</dbReference>
<evidence type="ECO:0000313" key="1">
    <source>
        <dbReference type="EMBL" id="MBB4022512.1"/>
    </source>
</evidence>
<gene>
    <name evidence="1" type="ORF">GGR17_002331</name>
</gene>
<comment type="caution">
    <text evidence="1">The sequence shown here is derived from an EMBL/GenBank/DDBJ whole genome shotgun (WGS) entry which is preliminary data.</text>
</comment>
<protein>
    <recommendedName>
        <fullName evidence="3">DUF2948 domain-containing protein</fullName>
    </recommendedName>
</protein>
<evidence type="ECO:0000313" key="2">
    <source>
        <dbReference type="Proteomes" id="UP000585681"/>
    </source>
</evidence>
<sequence length="158" mass="17368">MTEDATFEDGAEAPLRLKADDAEGLSVISSLTQDAVFPVTEMAWRPGARRFALLLNRFRWEDRVAAERRGRPYERVQAVLAFDDVARVSSQGVDRNDKDTVFSLLSVSFEPGEDGTGRVVLTLSGDGAISLDVECLDVTLKDVTRPYVAPSRKAPAHE</sequence>
<dbReference type="EMBL" id="JACIEQ010000003">
    <property type="protein sequence ID" value="MBB4022512.1"/>
    <property type="molecule type" value="Genomic_DNA"/>
</dbReference>
<dbReference type="AlphaFoldDB" id="A0A840CEI8"/>
<accession>A0A840CEI8</accession>
<dbReference type="Pfam" id="PF11164">
    <property type="entry name" value="DUF2948"/>
    <property type="match status" value="1"/>
</dbReference>
<reference evidence="1" key="1">
    <citation type="submission" date="2020-08" db="EMBL/GenBank/DDBJ databases">
        <title>Genomic Encyclopedia of Type Strains, Phase IV (KMG-IV): sequencing the most valuable type-strain genomes for metagenomic binning, comparative biology and taxonomic classification.</title>
        <authorList>
            <person name="Goeker M."/>
        </authorList>
    </citation>
    <scope>NUCLEOTIDE SEQUENCE [LARGE SCALE GENOMIC DNA]</scope>
    <source>
        <strain evidence="1">DSM 105040</strain>
    </source>
</reference>
<organism evidence="1 2">
    <name type="scientific">Actibacterium naphthalenivorans</name>
    <dbReference type="NCBI Taxonomy" id="1614693"/>
    <lineage>
        <taxon>Bacteria</taxon>
        <taxon>Pseudomonadati</taxon>
        <taxon>Pseudomonadota</taxon>
        <taxon>Alphaproteobacteria</taxon>
        <taxon>Rhodobacterales</taxon>
        <taxon>Roseobacteraceae</taxon>
        <taxon>Actibacterium</taxon>
    </lineage>
</organism>
<dbReference type="InterPro" id="IPR021335">
    <property type="entry name" value="DUF2948"/>
</dbReference>
<name>A0A840CEI8_9RHOB</name>